<reference evidence="2" key="1">
    <citation type="submission" date="2021-06" db="EMBL/GenBank/DDBJ databases">
        <title>Comparative genomics, transcriptomics and evolutionary studies reveal genomic signatures of adaptation to plant cell wall in hemibiotrophic fungi.</title>
        <authorList>
            <consortium name="DOE Joint Genome Institute"/>
            <person name="Baroncelli R."/>
            <person name="Diaz J.F."/>
            <person name="Benocci T."/>
            <person name="Peng M."/>
            <person name="Battaglia E."/>
            <person name="Haridas S."/>
            <person name="Andreopoulos W."/>
            <person name="Labutti K."/>
            <person name="Pangilinan J."/>
            <person name="Floch G.L."/>
            <person name="Makela M.R."/>
            <person name="Henrissat B."/>
            <person name="Grigoriev I.V."/>
            <person name="Crouch J.A."/>
            <person name="De Vries R.P."/>
            <person name="Sukno S.A."/>
            <person name="Thon M.R."/>
        </authorList>
    </citation>
    <scope>NUCLEOTIDE SEQUENCE</scope>
    <source>
        <strain evidence="2">MAFF235873</strain>
    </source>
</reference>
<dbReference type="Proteomes" id="UP001232148">
    <property type="component" value="Unassembled WGS sequence"/>
</dbReference>
<sequence length="297" mass="32936">MYICGQPGQYAIPKTIRPRSARMVRRRGRINQQCWLVLSCRRGTRIRPHVGQCDGWGREIGLRCRGSPATTRAKAGDNCCSVDERLVFIWTAPTTAGRDGRAGPSGGLDRGAAARTRTGVMGPGKTGGDIRWAAGRVPHRTWGTRLRESELYVSRQPDWQCTSMRCVVQHAETETPSARRIESGRPCCRNCDQGRGSPRCTTTMHMHALSPRWIKANRQLIPTGANGCTHSGRLAPGDGCHSTWFSCLASLAVDHRATPERALLDAGKLPGLCPPRLHTRRFWNTIRRPQPRRPTVC</sequence>
<proteinExistence type="predicted"/>
<feature type="region of interest" description="Disordered" evidence="1">
    <location>
        <begin position="97"/>
        <end position="128"/>
    </location>
</feature>
<comment type="caution">
    <text evidence="2">The sequence shown here is derived from an EMBL/GenBank/DDBJ whole genome shotgun (WGS) entry which is preliminary data.</text>
</comment>
<name>A0AAD9HMW9_9PEZI</name>
<dbReference type="EMBL" id="MU842836">
    <property type="protein sequence ID" value="KAK2031838.1"/>
    <property type="molecule type" value="Genomic_DNA"/>
</dbReference>
<accession>A0AAD9HMW9</accession>
<protein>
    <submittedName>
        <fullName evidence="2">Uncharacterized protein</fullName>
    </submittedName>
</protein>
<evidence type="ECO:0000256" key="1">
    <source>
        <dbReference type="SAM" id="MobiDB-lite"/>
    </source>
</evidence>
<keyword evidence="3" id="KW-1185">Reference proteome</keyword>
<gene>
    <name evidence="2" type="ORF">LX32DRAFT_245169</name>
</gene>
<evidence type="ECO:0000313" key="2">
    <source>
        <dbReference type="EMBL" id="KAK2031838.1"/>
    </source>
</evidence>
<evidence type="ECO:0000313" key="3">
    <source>
        <dbReference type="Proteomes" id="UP001232148"/>
    </source>
</evidence>
<organism evidence="2 3">
    <name type="scientific">Colletotrichum zoysiae</name>
    <dbReference type="NCBI Taxonomy" id="1216348"/>
    <lineage>
        <taxon>Eukaryota</taxon>
        <taxon>Fungi</taxon>
        <taxon>Dikarya</taxon>
        <taxon>Ascomycota</taxon>
        <taxon>Pezizomycotina</taxon>
        <taxon>Sordariomycetes</taxon>
        <taxon>Hypocreomycetidae</taxon>
        <taxon>Glomerellales</taxon>
        <taxon>Glomerellaceae</taxon>
        <taxon>Colletotrichum</taxon>
        <taxon>Colletotrichum graminicola species complex</taxon>
    </lineage>
</organism>
<dbReference type="AlphaFoldDB" id="A0AAD9HMW9"/>